<feature type="domain" description="Mandelate racemase/muconate lactonizing enzyme C-terminal" evidence="8">
    <location>
        <begin position="144"/>
        <end position="237"/>
    </location>
</feature>
<feature type="binding site" evidence="6">
    <location>
        <position position="190"/>
    </location>
    <ligand>
        <name>Mg(2+)</name>
        <dbReference type="ChEBI" id="CHEBI:18420"/>
    </ligand>
</feature>
<evidence type="ECO:0000256" key="2">
    <source>
        <dbReference type="ARBA" id="ARBA00022723"/>
    </source>
</evidence>
<dbReference type="NCBIfam" id="NF011708">
    <property type="entry name" value="PRK15129.1"/>
    <property type="match status" value="1"/>
</dbReference>
<evidence type="ECO:0000256" key="5">
    <source>
        <dbReference type="PIRSR" id="PIRSR634603-1"/>
    </source>
</evidence>
<keyword evidence="2 6" id="KW-0479">Metal-binding</keyword>
<dbReference type="CDD" id="cd03319">
    <property type="entry name" value="L-Ala-DL-Glu_epimerase"/>
    <property type="match status" value="1"/>
</dbReference>
<dbReference type="PANTHER" id="PTHR48080">
    <property type="entry name" value="D-GALACTONATE DEHYDRATASE-RELATED"/>
    <property type="match status" value="1"/>
</dbReference>
<dbReference type="Pfam" id="PF13378">
    <property type="entry name" value="MR_MLE_C"/>
    <property type="match status" value="1"/>
</dbReference>
<dbReference type="SFLD" id="SFLDS00001">
    <property type="entry name" value="Enolase"/>
    <property type="match status" value="1"/>
</dbReference>
<feature type="binding site" evidence="6">
    <location>
        <position position="239"/>
    </location>
    <ligand>
        <name>Mg(2+)</name>
        <dbReference type="ChEBI" id="CHEBI:18420"/>
    </ligand>
</feature>
<dbReference type="AlphaFoldDB" id="A0A0H2V723"/>
<evidence type="ECO:0000259" key="8">
    <source>
        <dbReference type="SMART" id="SM00922"/>
    </source>
</evidence>
<dbReference type="SUPFAM" id="SSF54826">
    <property type="entry name" value="Enolase N-terminal domain-like"/>
    <property type="match status" value="1"/>
</dbReference>
<proteinExistence type="inferred from homology"/>
<dbReference type="Gene3D" id="3.30.390.10">
    <property type="entry name" value="Enolase-like, N-terminal domain"/>
    <property type="match status" value="1"/>
</dbReference>
<dbReference type="STRING" id="199310.c1797"/>
<dbReference type="InterPro" id="IPR029017">
    <property type="entry name" value="Enolase-like_N"/>
</dbReference>
<gene>
    <name evidence="9" type="primary">ycjG</name>
    <name evidence="9" type="ordered locus">c1797</name>
</gene>
<dbReference type="GO" id="GO:0046872">
    <property type="term" value="F:metal ion binding"/>
    <property type="evidence" value="ECO:0007669"/>
    <property type="project" value="UniProtKB-KW"/>
</dbReference>
<dbReference type="PANTHER" id="PTHR48080:SF3">
    <property type="entry name" value="ENOLASE SUPERFAMILY MEMBER DDB_G0284701"/>
    <property type="match status" value="1"/>
</dbReference>
<dbReference type="SMART" id="SM00922">
    <property type="entry name" value="MR_MLE"/>
    <property type="match status" value="1"/>
</dbReference>
<comment type="cofactor">
    <cofactor evidence="6 7">
        <name>Mg(2+)</name>
        <dbReference type="ChEBI" id="CHEBI:18420"/>
    </cofactor>
    <text evidence="6 7">Binds 1 Mg(2+) ion per subunit.</text>
</comment>
<accession>A0A0H2V723</accession>
<dbReference type="InterPro" id="IPR018110">
    <property type="entry name" value="Mandel_Rmase/mucon_lact_enz_CS"/>
</dbReference>
<dbReference type="NCBIfam" id="NF042940">
    <property type="entry name" value="racemase_DgcA"/>
    <property type="match status" value="1"/>
</dbReference>
<dbReference type="EMBL" id="AE014075">
    <property type="protein sequence ID" value="AAN80263.1"/>
    <property type="molecule type" value="Genomic_DNA"/>
</dbReference>
<feature type="active site" description="Proton acceptor; specific for (S)-substrate epimerization" evidence="5">
    <location>
        <position position="261"/>
    </location>
</feature>
<dbReference type="SFLD" id="SFLDG00180">
    <property type="entry name" value="muconate_cycloisomerase"/>
    <property type="match status" value="1"/>
</dbReference>
<dbReference type="InterPro" id="IPR036849">
    <property type="entry name" value="Enolase-like_C_sf"/>
</dbReference>
<evidence type="ECO:0000256" key="7">
    <source>
        <dbReference type="RuleBase" id="RU366006"/>
    </source>
</evidence>
<dbReference type="HOGENOM" id="CLU_030273_4_3_6"/>
<feature type="binding site" evidence="6">
    <location>
        <position position="216"/>
    </location>
    <ligand>
        <name>Mg(2+)</name>
        <dbReference type="ChEBI" id="CHEBI:18420"/>
    </ligand>
</feature>
<name>A0A0H2V723_ECOL6</name>
<dbReference type="Pfam" id="PF02746">
    <property type="entry name" value="MR_MLE_N"/>
    <property type="match status" value="1"/>
</dbReference>
<organism evidence="9 10">
    <name type="scientific">Escherichia coli O6:H1 (strain CFT073 / ATCC 700928 / UPEC)</name>
    <dbReference type="NCBI Taxonomy" id="199310"/>
    <lineage>
        <taxon>Bacteria</taxon>
        <taxon>Pseudomonadati</taxon>
        <taxon>Pseudomonadota</taxon>
        <taxon>Gammaproteobacteria</taxon>
        <taxon>Enterobacterales</taxon>
        <taxon>Enterobacteriaceae</taxon>
        <taxon>Escherichia</taxon>
    </lineage>
</organism>
<reference evidence="9 10" key="1">
    <citation type="journal article" date="2002" name="Proc. Natl. Acad. Sci. U.S.A.">
        <title>Extensive mosaic structure revealed by the complete genome sequence of uropathogenic Escherichia coli.</title>
        <authorList>
            <person name="Welch R.A."/>
            <person name="Burland V."/>
            <person name="Plunkett G.III."/>
            <person name="Redford P."/>
            <person name="Roesch P."/>
            <person name="Rasko D."/>
            <person name="Buckles E.L."/>
            <person name="Liou S.R."/>
            <person name="Boutin A."/>
            <person name="Hackett J."/>
            <person name="Stroud D."/>
            <person name="Mayhew G.F."/>
            <person name="Rose D.J."/>
            <person name="Zhou S."/>
            <person name="Schwartz D.C."/>
            <person name="Perna N.T."/>
            <person name="Mobley H.L."/>
            <person name="Donnenberg M.S."/>
            <person name="Blattner F.R."/>
        </authorList>
    </citation>
    <scope>NUCLEOTIDE SEQUENCE [LARGE SCALE GENOMIC DNA]</scope>
    <source>
        <strain evidence="10">CFT073 / ATCC 700928 / UPEC</strain>
    </source>
</reference>
<evidence type="ECO:0000256" key="3">
    <source>
        <dbReference type="ARBA" id="ARBA00022842"/>
    </source>
</evidence>
<evidence type="ECO:0000256" key="4">
    <source>
        <dbReference type="ARBA" id="ARBA00023235"/>
    </source>
</evidence>
<dbReference type="InterPro" id="IPR034603">
    <property type="entry name" value="Dipeptide_epimerase"/>
</dbReference>
<keyword evidence="4 7" id="KW-0413">Isomerase</keyword>
<dbReference type="eggNOG" id="COG4948">
    <property type="taxonomic scope" value="Bacteria"/>
</dbReference>
<dbReference type="PROSITE" id="PS00908">
    <property type="entry name" value="MR_MLE_1"/>
    <property type="match status" value="1"/>
</dbReference>
<sequence>MRLIRRPPRQQGVKMRTVKVFEEAWPLHTPFVIARGSRSEVRVVVVELEEEGIKGTGECTPYPRYGESDASVMAQIMSVVPQLEKGLTREELQKILPAGAARNALDCALWDLAARKQQQSLADLIGITLPETVTTAQTIVIGTPDQMANSASTLWQAGAKLLKVKLDNHLISERMVAIRTAVPDATLIVDANESWRAEGLAARCQLLADLGVAMLEQPLPAQDDAALENFIHPLPICADESCHTRSNLKALKGRYEMVNIKLDKTGGLTEALALATEARAQGFRLMLGCMLCTSRAISAALPLVPQVSFADLDGPTWLAVDVEPALQFTTGELHL</sequence>
<dbReference type="PROSITE" id="PS00909">
    <property type="entry name" value="MR_MLE_2"/>
    <property type="match status" value="1"/>
</dbReference>
<dbReference type="SUPFAM" id="SSF51604">
    <property type="entry name" value="Enolase C-terminal domain-like"/>
    <property type="match status" value="1"/>
</dbReference>
<dbReference type="Proteomes" id="UP000001410">
    <property type="component" value="Chromosome"/>
</dbReference>
<keyword evidence="3 6" id="KW-0460">Magnesium</keyword>
<comment type="similarity">
    <text evidence="1 7">Belongs to the mandelate racemase/muconate lactonizing enzyme family.</text>
</comment>
<keyword evidence="10" id="KW-1185">Reference proteome</keyword>
<dbReference type="Gene3D" id="3.20.20.120">
    <property type="entry name" value="Enolase-like C-terminal domain"/>
    <property type="match status" value="1"/>
</dbReference>
<dbReference type="GO" id="GO:0016855">
    <property type="term" value="F:racemase and epimerase activity, acting on amino acids and derivatives"/>
    <property type="evidence" value="ECO:0007669"/>
    <property type="project" value="UniProtKB-UniRule"/>
</dbReference>
<dbReference type="InterPro" id="IPR034593">
    <property type="entry name" value="DgoD-like"/>
</dbReference>
<dbReference type="InterPro" id="IPR029065">
    <property type="entry name" value="Enolase_C-like"/>
</dbReference>
<dbReference type="SFLD" id="SFLDF00010">
    <property type="entry name" value="dipeptide_epimerase"/>
    <property type="match status" value="1"/>
</dbReference>
<evidence type="ECO:0000256" key="1">
    <source>
        <dbReference type="ARBA" id="ARBA00008031"/>
    </source>
</evidence>
<dbReference type="EC" id="5.1.1.-" evidence="7"/>
<protein>
    <recommendedName>
        <fullName evidence="7">Dipeptide epimerase</fullName>
        <ecNumber evidence="7">5.1.1.-</ecNumber>
    </recommendedName>
</protein>
<dbReference type="FunFam" id="3.30.390.10:FF:000010">
    <property type="entry name" value="Dipeptide epimerase"/>
    <property type="match status" value="1"/>
</dbReference>
<evidence type="ECO:0000256" key="6">
    <source>
        <dbReference type="PIRSR" id="PIRSR634603-3"/>
    </source>
</evidence>
<dbReference type="SMR" id="A0A0H2V723"/>
<evidence type="ECO:0000313" key="10">
    <source>
        <dbReference type="Proteomes" id="UP000001410"/>
    </source>
</evidence>
<dbReference type="GO" id="GO:0009063">
    <property type="term" value="P:amino acid catabolic process"/>
    <property type="evidence" value="ECO:0007669"/>
    <property type="project" value="InterPro"/>
</dbReference>
<dbReference type="InterPro" id="IPR013341">
    <property type="entry name" value="Mandelate_racemase_N_dom"/>
</dbReference>
<feature type="active site" description="Proton acceptor; specific for (R)-substrate epimerization" evidence="5">
    <location>
        <position position="165"/>
    </location>
</feature>
<dbReference type="KEGG" id="ecc:c1797"/>
<evidence type="ECO:0000313" key="9">
    <source>
        <dbReference type="EMBL" id="AAN80263.1"/>
    </source>
</evidence>
<dbReference type="InterPro" id="IPR013342">
    <property type="entry name" value="Mandelate_racemase_C"/>
</dbReference>